<proteinExistence type="predicted"/>
<reference evidence="2 3" key="1">
    <citation type="submission" date="2020-04" db="EMBL/GenBank/DDBJ databases">
        <authorList>
            <person name="Yoon J."/>
        </authorList>
    </citation>
    <scope>NUCLEOTIDE SEQUENCE [LARGE SCALE GENOMIC DNA]</scope>
    <source>
        <strain evidence="2 3">DJ-13</strain>
    </source>
</reference>
<dbReference type="InterPro" id="IPR011008">
    <property type="entry name" value="Dimeric_a/b-barrel"/>
</dbReference>
<protein>
    <submittedName>
        <fullName evidence="2">DUF3291 domain-containing protein</fullName>
    </submittedName>
</protein>
<dbReference type="SUPFAM" id="SSF54909">
    <property type="entry name" value="Dimeric alpha+beta barrel"/>
    <property type="match status" value="1"/>
</dbReference>
<gene>
    <name evidence="2" type="ORF">HCU67_07480</name>
</gene>
<name>A0ABX1GQ86_9FLAO</name>
<organism evidence="2 3">
    <name type="scientific">Croceivirga thetidis</name>
    <dbReference type="NCBI Taxonomy" id="2721623"/>
    <lineage>
        <taxon>Bacteria</taxon>
        <taxon>Pseudomonadati</taxon>
        <taxon>Bacteroidota</taxon>
        <taxon>Flavobacteriia</taxon>
        <taxon>Flavobacteriales</taxon>
        <taxon>Flavobacteriaceae</taxon>
        <taxon>Croceivirga</taxon>
    </lineage>
</organism>
<evidence type="ECO:0000313" key="3">
    <source>
        <dbReference type="Proteomes" id="UP000718451"/>
    </source>
</evidence>
<feature type="domain" description="DUF3291" evidence="1">
    <location>
        <begin position="5"/>
        <end position="144"/>
    </location>
</feature>
<sequence>MLYHLAQANIARFKASLDDPIMKEFVDFIEPVNKLAEDSPGFLWRLKDEQGRSASYIESPFQDEMMAVNVSLWEDVESFKGFVYSTVHSYFLRNKKKWFDMGGPSQFVMWWLQEGEVPTLEMAKERLQLLEEKGPTPEAFTFREFYDSSGNKIEMR</sequence>
<dbReference type="RefSeq" id="WP_168551933.1">
    <property type="nucleotide sequence ID" value="NZ_JAAWWL010000001.1"/>
</dbReference>
<dbReference type="InterPro" id="IPR021708">
    <property type="entry name" value="DUF3291"/>
</dbReference>
<comment type="caution">
    <text evidence="2">The sequence shown here is derived from an EMBL/GenBank/DDBJ whole genome shotgun (WGS) entry which is preliminary data.</text>
</comment>
<dbReference type="EMBL" id="JAAWWL010000001">
    <property type="protein sequence ID" value="NKI31784.1"/>
    <property type="molecule type" value="Genomic_DNA"/>
</dbReference>
<accession>A0ABX1GQ86</accession>
<evidence type="ECO:0000259" key="1">
    <source>
        <dbReference type="Pfam" id="PF11695"/>
    </source>
</evidence>
<keyword evidence="3" id="KW-1185">Reference proteome</keyword>
<evidence type="ECO:0000313" key="2">
    <source>
        <dbReference type="EMBL" id="NKI31784.1"/>
    </source>
</evidence>
<dbReference type="Proteomes" id="UP000718451">
    <property type="component" value="Unassembled WGS sequence"/>
</dbReference>
<dbReference type="Pfam" id="PF11695">
    <property type="entry name" value="DUF3291"/>
    <property type="match status" value="1"/>
</dbReference>